<dbReference type="EMBL" id="CP050063">
    <property type="protein sequence ID" value="QIP17879.1"/>
    <property type="molecule type" value="Genomic_DNA"/>
</dbReference>
<dbReference type="Proteomes" id="UP000501802">
    <property type="component" value="Chromosome"/>
</dbReference>
<evidence type="ECO:0000313" key="1">
    <source>
        <dbReference type="EMBL" id="QIP17879.1"/>
    </source>
</evidence>
<accession>A0A6G9AZW9</accession>
<keyword evidence="2" id="KW-1185">Reference proteome</keyword>
<proteinExistence type="predicted"/>
<protein>
    <submittedName>
        <fullName evidence="1">Uncharacterized protein</fullName>
    </submittedName>
</protein>
<organism evidence="1 2">
    <name type="scientific">Spirosoma aureum</name>
    <dbReference type="NCBI Taxonomy" id="2692134"/>
    <lineage>
        <taxon>Bacteria</taxon>
        <taxon>Pseudomonadati</taxon>
        <taxon>Bacteroidota</taxon>
        <taxon>Cytophagia</taxon>
        <taxon>Cytophagales</taxon>
        <taxon>Cytophagaceae</taxon>
        <taxon>Spirosoma</taxon>
    </lineage>
</organism>
<dbReference type="AlphaFoldDB" id="A0A6G9AZW9"/>
<sequence length="136" mass="14659">MALGLLGSVSCQERSTTTPCRFADNIAVTGDCYDPSAGLTLTATGYGDSPSGFEWVIYALKDSASINGFTARDLKINIEASDHMTVPDSIVNANGRLIVKVATNCQGTLKHSMYYAFVKRTDAVSQCTTWAQQYTK</sequence>
<dbReference type="KEGG" id="spib:G8759_18765"/>
<name>A0A6G9AZW9_9BACT</name>
<gene>
    <name evidence="1" type="ORF">G8759_18765</name>
</gene>
<evidence type="ECO:0000313" key="2">
    <source>
        <dbReference type="Proteomes" id="UP000501802"/>
    </source>
</evidence>
<reference evidence="1 2" key="1">
    <citation type="submission" date="2020-03" db="EMBL/GenBank/DDBJ databases">
        <authorList>
            <person name="Kim M.K."/>
        </authorList>
    </citation>
    <scope>NUCLEOTIDE SEQUENCE [LARGE SCALE GENOMIC DNA]</scope>
    <source>
        <strain evidence="1 2">BT328</strain>
    </source>
</reference>